<accession>A0ABX0QIP5</accession>
<proteinExistence type="predicted"/>
<name>A0ABX0QIP5_9BACT</name>
<gene>
    <name evidence="1" type="ORF">F7231_12175</name>
</gene>
<evidence type="ECO:0000313" key="1">
    <source>
        <dbReference type="EMBL" id="NID10927.1"/>
    </source>
</evidence>
<dbReference type="EMBL" id="WAEL01000004">
    <property type="protein sequence ID" value="NID10927.1"/>
    <property type="molecule type" value="Genomic_DNA"/>
</dbReference>
<organism evidence="1 2">
    <name type="scientific">Fibrivirga algicola</name>
    <dbReference type="NCBI Taxonomy" id="2950420"/>
    <lineage>
        <taxon>Bacteria</taxon>
        <taxon>Pseudomonadati</taxon>
        <taxon>Bacteroidota</taxon>
        <taxon>Cytophagia</taxon>
        <taxon>Cytophagales</taxon>
        <taxon>Spirosomataceae</taxon>
        <taxon>Fibrivirga</taxon>
    </lineage>
</organism>
<evidence type="ECO:0000313" key="2">
    <source>
        <dbReference type="Proteomes" id="UP000606008"/>
    </source>
</evidence>
<protein>
    <submittedName>
        <fullName evidence="1">Uncharacterized protein</fullName>
    </submittedName>
</protein>
<dbReference type="Proteomes" id="UP000606008">
    <property type="component" value="Unassembled WGS sequence"/>
</dbReference>
<reference evidence="1" key="1">
    <citation type="submission" date="2024-05" db="EMBL/GenBank/DDBJ databases">
        <authorList>
            <person name="Jung D.-H."/>
        </authorList>
    </citation>
    <scope>NUCLEOTIDE SEQUENCE</scope>
    <source>
        <strain evidence="1">JA-25</strain>
    </source>
</reference>
<sequence>MKTQEKKLTRPKKPLTVNLINASGKEIKGIIMAGKFPDEDPTLKLARELGGKYKHLVPSVVSK</sequence>
<dbReference type="RefSeq" id="WP_085413694.1">
    <property type="nucleotide sequence ID" value="NZ_WAEL01000004.1"/>
</dbReference>
<keyword evidence="2" id="KW-1185">Reference proteome</keyword>
<comment type="caution">
    <text evidence="1">The sequence shown here is derived from an EMBL/GenBank/DDBJ whole genome shotgun (WGS) entry which is preliminary data.</text>
</comment>